<proteinExistence type="predicted"/>
<evidence type="ECO:0000256" key="3">
    <source>
        <dbReference type="ARBA" id="ARBA00022692"/>
    </source>
</evidence>
<gene>
    <name evidence="9" type="ordered locus">BMS_1352</name>
</gene>
<feature type="transmembrane region" description="Helical" evidence="6">
    <location>
        <begin position="16"/>
        <end position="37"/>
    </location>
</feature>
<keyword evidence="5 6" id="KW-0472">Membrane</keyword>
<protein>
    <submittedName>
        <fullName evidence="9">ABC transport system, membrane protein</fullName>
    </submittedName>
</protein>
<dbReference type="KEGG" id="bmx:BMS_1352"/>
<dbReference type="eggNOG" id="COG3127">
    <property type="taxonomic scope" value="Bacteria"/>
</dbReference>
<organism evidence="9 10">
    <name type="scientific">Halobacteriovorax marinus (strain ATCC BAA-682 / DSM 15412 / SJ)</name>
    <name type="common">Bacteriovorax marinus</name>
    <dbReference type="NCBI Taxonomy" id="862908"/>
    <lineage>
        <taxon>Bacteria</taxon>
        <taxon>Pseudomonadati</taxon>
        <taxon>Bdellovibrionota</taxon>
        <taxon>Bacteriovoracia</taxon>
        <taxon>Bacteriovoracales</taxon>
        <taxon>Halobacteriovoraceae</taxon>
        <taxon>Halobacteriovorax</taxon>
    </lineage>
</organism>
<evidence type="ECO:0000256" key="2">
    <source>
        <dbReference type="ARBA" id="ARBA00022475"/>
    </source>
</evidence>
<dbReference type="OrthoDB" id="5287208at2"/>
<accession>E1WZN4</accession>
<sequence>MVFRLIFRELKSSPKFSLIFILNLAIGLIGLVAIQSFKSSFSDELNSRSKTILGGDLSISSRLDVDISKVSDVIKVEDLTRSIRLFSMAGYSEQSRLASIRVIEDKYPFYGNIVLEDGSFLEFKNDHEAYIYPELKRQLNISLGDELIVGETTFKVAGFVIDDGAQSFQMGGIAPRVYITFKGLERAELIKEGSTYSNKYLFKVKEKITKEKLKAISLAINDSSARIVTPEKSSQQVSRILNYINDFLGLVSLSGLFLASMAMMYLFRSFLYKRRKEIAIFQFLGLKKSTVFFVLIGQLFVLSLISSLIAISFGPVILPLIIKLFNEQLGYNLQLTYTFASILIPLIVGILSPMLIGVALILPYLNIDFKFLFSFDDEGEGQGSRWYIYLPWIIFFYIISIVIGHSVIIGSIFASFLFLSLGLLFLIGNFILKRLRGLSQRGSLSRKLAWGFLTRYRVSSLFIIASLMISTTMITLIPTLRNVLLTELEGPLRGDGPALFLFDIQPEQVENLNSFFVANEESEVLVMAPMIRSRLSKIKGERIQSSVEESMTREQERAIRMRNRGVNLSYREGLDISETLTAGRLTEGVYDLEKSEFAEITLEHRYASRLGVDIGDTLEFEIFGIPLATKIVGLREVKWTSFRPNFFIQFQKGVLEDAPKTFVSAVKVNKDSVGDISQKLFEKFPNVSVVDITRAIDRVTNIMESMVLILTSMTLLVFIVGLLVLYSLISHQLIIRLKDLNLLKILGLNDRMILKVVLLETSIIALSSSIIGSLLCVILGAIVSKVAFKSSFVFSLPIAIMPIIGVSFISLVITYLATRSMLKRNAAEVFGEVN</sequence>
<dbReference type="InterPro" id="IPR038766">
    <property type="entry name" value="Membrane_comp_ABC_pdt"/>
</dbReference>
<feature type="transmembrane region" description="Helical" evidence="6">
    <location>
        <begin position="706"/>
        <end position="735"/>
    </location>
</feature>
<evidence type="ECO:0000256" key="5">
    <source>
        <dbReference type="ARBA" id="ARBA00023136"/>
    </source>
</evidence>
<dbReference type="PANTHER" id="PTHR30287">
    <property type="entry name" value="MEMBRANE COMPONENT OF PREDICTED ABC SUPERFAMILY METABOLITE UPTAKE TRANSPORTER"/>
    <property type="match status" value="1"/>
</dbReference>
<feature type="transmembrane region" description="Helical" evidence="6">
    <location>
        <begin position="412"/>
        <end position="432"/>
    </location>
</feature>
<dbReference type="RefSeq" id="WP_014244004.1">
    <property type="nucleotide sequence ID" value="NC_016620.1"/>
</dbReference>
<evidence type="ECO:0000256" key="4">
    <source>
        <dbReference type="ARBA" id="ARBA00022989"/>
    </source>
</evidence>
<evidence type="ECO:0000256" key="1">
    <source>
        <dbReference type="ARBA" id="ARBA00004651"/>
    </source>
</evidence>
<feature type="domain" description="ABC3 transporter permease C-terminal" evidence="7">
    <location>
        <begin position="713"/>
        <end position="818"/>
    </location>
</feature>
<feature type="domain" description="ABC3 transporter permease C-terminal" evidence="7">
    <location>
        <begin position="250"/>
        <end position="367"/>
    </location>
</feature>
<evidence type="ECO:0000313" key="10">
    <source>
        <dbReference type="Proteomes" id="UP000008963"/>
    </source>
</evidence>
<dbReference type="STRING" id="862908.BMS_1352"/>
<dbReference type="GO" id="GO:0005886">
    <property type="term" value="C:plasma membrane"/>
    <property type="evidence" value="ECO:0007669"/>
    <property type="project" value="UniProtKB-SubCell"/>
</dbReference>
<evidence type="ECO:0000259" key="8">
    <source>
        <dbReference type="Pfam" id="PF12704"/>
    </source>
</evidence>
<feature type="transmembrane region" description="Helical" evidence="6">
    <location>
        <begin position="386"/>
        <end position="406"/>
    </location>
</feature>
<dbReference type="AlphaFoldDB" id="E1WZN4"/>
<dbReference type="InterPro" id="IPR025857">
    <property type="entry name" value="MacB_PCD"/>
</dbReference>
<dbReference type="EMBL" id="FQ312005">
    <property type="protein sequence ID" value="CBW26220.1"/>
    <property type="molecule type" value="Genomic_DNA"/>
</dbReference>
<dbReference type="Pfam" id="PF12704">
    <property type="entry name" value="MacB_PCD"/>
    <property type="match status" value="1"/>
</dbReference>
<feature type="transmembrane region" description="Helical" evidence="6">
    <location>
        <begin position="292"/>
        <end position="322"/>
    </location>
</feature>
<feature type="domain" description="MacB-like periplasmic core" evidence="8">
    <location>
        <begin position="17"/>
        <end position="214"/>
    </location>
</feature>
<evidence type="ECO:0000256" key="6">
    <source>
        <dbReference type="SAM" id="Phobius"/>
    </source>
</evidence>
<dbReference type="HOGENOM" id="CLU_009475_3_0_7"/>
<keyword evidence="3 6" id="KW-0812">Transmembrane</keyword>
<dbReference type="Proteomes" id="UP000008963">
    <property type="component" value="Chromosome"/>
</dbReference>
<comment type="subcellular location">
    <subcellularLocation>
        <location evidence="1">Cell membrane</location>
        <topology evidence="1">Multi-pass membrane protein</topology>
    </subcellularLocation>
</comment>
<dbReference type="PATRIC" id="fig|862908.3.peg.1286"/>
<dbReference type="Pfam" id="PF02687">
    <property type="entry name" value="FtsX"/>
    <property type="match status" value="2"/>
</dbReference>
<feature type="transmembrane region" description="Helical" evidence="6">
    <location>
        <begin position="453"/>
        <end position="477"/>
    </location>
</feature>
<dbReference type="PANTHER" id="PTHR30287:SF1">
    <property type="entry name" value="INNER MEMBRANE PROTEIN"/>
    <property type="match status" value="1"/>
</dbReference>
<evidence type="ECO:0000313" key="9">
    <source>
        <dbReference type="EMBL" id="CBW26220.1"/>
    </source>
</evidence>
<keyword evidence="4 6" id="KW-1133">Transmembrane helix</keyword>
<reference evidence="10" key="1">
    <citation type="journal article" date="2013" name="ISME J.">
        <title>A small predatory core genome in the divergent marine Bacteriovorax marinus SJ and the terrestrial Bdellovibrio bacteriovorus.</title>
        <authorList>
            <person name="Crossman L.C."/>
            <person name="Chen H."/>
            <person name="Cerdeno-Tarraga A.M."/>
            <person name="Brooks K."/>
            <person name="Quail M.A."/>
            <person name="Pineiro S.A."/>
            <person name="Hobley L."/>
            <person name="Sockett R.E."/>
            <person name="Bentley S.D."/>
            <person name="Parkhill J."/>
            <person name="Williams H.N."/>
            <person name="Stine O.C."/>
        </authorList>
    </citation>
    <scope>NUCLEOTIDE SEQUENCE [LARGE SCALE GENOMIC DNA]</scope>
    <source>
        <strain evidence="10">ATCC BAA-682 / DSM 15412 / SJ</strain>
    </source>
</reference>
<keyword evidence="10" id="KW-1185">Reference proteome</keyword>
<dbReference type="InterPro" id="IPR003838">
    <property type="entry name" value="ABC3_permease_C"/>
</dbReference>
<feature type="transmembrane region" description="Helical" evidence="6">
    <location>
        <begin position="342"/>
        <end position="365"/>
    </location>
</feature>
<evidence type="ECO:0000259" key="7">
    <source>
        <dbReference type="Pfam" id="PF02687"/>
    </source>
</evidence>
<feature type="transmembrane region" description="Helical" evidence="6">
    <location>
        <begin position="794"/>
        <end position="817"/>
    </location>
</feature>
<feature type="transmembrane region" description="Helical" evidence="6">
    <location>
        <begin position="756"/>
        <end position="782"/>
    </location>
</feature>
<name>E1WZN4_HALMS</name>
<keyword evidence="2" id="KW-1003">Cell membrane</keyword>
<feature type="transmembrane region" description="Helical" evidence="6">
    <location>
        <begin position="247"/>
        <end position="271"/>
    </location>
</feature>